<dbReference type="Proteomes" id="UP000886653">
    <property type="component" value="Unassembled WGS sequence"/>
</dbReference>
<sequence>MIKSKSQQMSIKNAGGRSTPTPFTANLVALLLTATFLAAPRELPENHILVHLCCRIYSIDSRPPNGSPVLFVGWNTLESFR</sequence>
<keyword evidence="3" id="KW-1185">Reference proteome</keyword>
<dbReference type="AlphaFoldDB" id="A0A9P6N674"/>
<reference evidence="2" key="1">
    <citation type="submission" date="2013-11" db="EMBL/GenBank/DDBJ databases">
        <title>Genome sequence of the fusiform rust pathogen reveals effectors for host alternation and coevolution with pine.</title>
        <authorList>
            <consortium name="DOE Joint Genome Institute"/>
            <person name="Smith K."/>
            <person name="Pendleton A."/>
            <person name="Kubisiak T."/>
            <person name="Anderson C."/>
            <person name="Salamov A."/>
            <person name="Aerts A."/>
            <person name="Riley R."/>
            <person name="Clum A."/>
            <person name="Lindquist E."/>
            <person name="Ence D."/>
            <person name="Campbell M."/>
            <person name="Kronenberg Z."/>
            <person name="Feau N."/>
            <person name="Dhillon B."/>
            <person name="Hamelin R."/>
            <person name="Burleigh J."/>
            <person name="Smith J."/>
            <person name="Yandell M."/>
            <person name="Nelson C."/>
            <person name="Grigoriev I."/>
            <person name="Davis J."/>
        </authorList>
    </citation>
    <scope>NUCLEOTIDE SEQUENCE</scope>
    <source>
        <strain evidence="2">G11</strain>
    </source>
</reference>
<accession>A0A9P6N674</accession>
<evidence type="ECO:0000313" key="3">
    <source>
        <dbReference type="Proteomes" id="UP000886653"/>
    </source>
</evidence>
<evidence type="ECO:0000313" key="2">
    <source>
        <dbReference type="EMBL" id="KAG0139527.1"/>
    </source>
</evidence>
<protein>
    <submittedName>
        <fullName evidence="2">Uncharacterized protein</fullName>
    </submittedName>
</protein>
<gene>
    <name evidence="2" type="ORF">CROQUDRAFT_446728</name>
</gene>
<organism evidence="2 3">
    <name type="scientific">Cronartium quercuum f. sp. fusiforme G11</name>
    <dbReference type="NCBI Taxonomy" id="708437"/>
    <lineage>
        <taxon>Eukaryota</taxon>
        <taxon>Fungi</taxon>
        <taxon>Dikarya</taxon>
        <taxon>Basidiomycota</taxon>
        <taxon>Pucciniomycotina</taxon>
        <taxon>Pucciniomycetes</taxon>
        <taxon>Pucciniales</taxon>
        <taxon>Coleosporiaceae</taxon>
        <taxon>Cronartium</taxon>
    </lineage>
</organism>
<dbReference type="EMBL" id="MU167569">
    <property type="protein sequence ID" value="KAG0139527.1"/>
    <property type="molecule type" value="Genomic_DNA"/>
</dbReference>
<name>A0A9P6N674_9BASI</name>
<evidence type="ECO:0000256" key="1">
    <source>
        <dbReference type="SAM" id="MobiDB-lite"/>
    </source>
</evidence>
<feature type="region of interest" description="Disordered" evidence="1">
    <location>
        <begin position="1"/>
        <end position="21"/>
    </location>
</feature>
<comment type="caution">
    <text evidence="2">The sequence shown here is derived from an EMBL/GenBank/DDBJ whole genome shotgun (WGS) entry which is preliminary data.</text>
</comment>
<proteinExistence type="predicted"/>